<keyword evidence="8 9" id="KW-0472">Membrane</keyword>
<dbReference type="Pfam" id="PF00005">
    <property type="entry name" value="ABC_tran"/>
    <property type="match status" value="1"/>
</dbReference>
<dbReference type="InterPro" id="IPR005876">
    <property type="entry name" value="Co_trans_ATP-bd"/>
</dbReference>
<keyword evidence="6 9" id="KW-0067">ATP-binding</keyword>
<evidence type="ECO:0000256" key="6">
    <source>
        <dbReference type="ARBA" id="ARBA00022840"/>
    </source>
</evidence>
<dbReference type="FunFam" id="3.40.50.300:FF:000224">
    <property type="entry name" value="Energy-coupling factor transporter ATP-binding protein EcfA"/>
    <property type="match status" value="1"/>
</dbReference>
<evidence type="ECO:0000259" key="10">
    <source>
        <dbReference type="PROSITE" id="PS50893"/>
    </source>
</evidence>
<dbReference type="PANTHER" id="PTHR43553">
    <property type="entry name" value="HEAVY METAL TRANSPORTER"/>
    <property type="match status" value="1"/>
</dbReference>
<dbReference type="EMBL" id="JAAGRR010000130">
    <property type="protein sequence ID" value="NDY43187.1"/>
    <property type="molecule type" value="Genomic_DNA"/>
</dbReference>
<dbReference type="PROSITE" id="PS50893">
    <property type="entry name" value="ABC_TRANSPORTER_2"/>
    <property type="match status" value="1"/>
</dbReference>
<dbReference type="Proteomes" id="UP000469346">
    <property type="component" value="Unassembled WGS sequence"/>
</dbReference>
<dbReference type="CDD" id="cd03225">
    <property type="entry name" value="ABC_cobalt_CbiO_domain1"/>
    <property type="match status" value="1"/>
</dbReference>
<dbReference type="RefSeq" id="WP_163299301.1">
    <property type="nucleotide sequence ID" value="NZ_JAAGRR010000130.1"/>
</dbReference>
<dbReference type="PROSITE" id="PS00211">
    <property type="entry name" value="ABC_TRANSPORTER_1"/>
    <property type="match status" value="1"/>
</dbReference>
<protein>
    <recommendedName>
        <fullName evidence="9">ABC transporter ATP-binding protein</fullName>
    </recommendedName>
</protein>
<evidence type="ECO:0000256" key="3">
    <source>
        <dbReference type="ARBA" id="ARBA00022448"/>
    </source>
</evidence>
<evidence type="ECO:0000256" key="5">
    <source>
        <dbReference type="ARBA" id="ARBA00022741"/>
    </source>
</evidence>
<reference evidence="11 12" key="1">
    <citation type="submission" date="2020-02" db="EMBL/GenBank/DDBJ databases">
        <title>Comparative genomics of sulfur disproportionating microorganisms.</title>
        <authorList>
            <person name="Ward L.M."/>
            <person name="Bertran E."/>
            <person name="Johnston D.T."/>
        </authorList>
    </citation>
    <scope>NUCLEOTIDE SEQUENCE [LARGE SCALE GENOMIC DNA]</scope>
    <source>
        <strain evidence="11 12">DSM 100025</strain>
    </source>
</reference>
<dbReference type="SUPFAM" id="SSF52540">
    <property type="entry name" value="P-loop containing nucleoside triphosphate hydrolases"/>
    <property type="match status" value="1"/>
</dbReference>
<dbReference type="GO" id="GO:0016887">
    <property type="term" value="F:ATP hydrolysis activity"/>
    <property type="evidence" value="ECO:0007669"/>
    <property type="project" value="InterPro"/>
</dbReference>
<evidence type="ECO:0000313" key="11">
    <source>
        <dbReference type="EMBL" id="NDY43187.1"/>
    </source>
</evidence>
<evidence type="ECO:0000313" key="12">
    <source>
        <dbReference type="Proteomes" id="UP000469346"/>
    </source>
</evidence>
<dbReference type="InterPro" id="IPR003439">
    <property type="entry name" value="ABC_transporter-like_ATP-bd"/>
</dbReference>
<dbReference type="SMART" id="SM00382">
    <property type="entry name" value="AAA"/>
    <property type="match status" value="1"/>
</dbReference>
<dbReference type="InterPro" id="IPR017871">
    <property type="entry name" value="ABC_transporter-like_CS"/>
</dbReference>
<dbReference type="PANTHER" id="PTHR43553:SF24">
    <property type="entry name" value="ENERGY-COUPLING FACTOR TRANSPORTER ATP-BINDING PROTEIN ECFA1"/>
    <property type="match status" value="1"/>
</dbReference>
<evidence type="ECO:0000256" key="4">
    <source>
        <dbReference type="ARBA" id="ARBA00022475"/>
    </source>
</evidence>
<comment type="similarity">
    <text evidence="2 9">Belongs to the ABC transporter superfamily.</text>
</comment>
<dbReference type="NCBIfam" id="TIGR01166">
    <property type="entry name" value="cbiO"/>
    <property type="match status" value="1"/>
</dbReference>
<dbReference type="AlphaFoldDB" id="A0A6N9TUS9"/>
<name>A0A6N9TUS9_DISTH</name>
<comment type="subcellular location">
    <subcellularLocation>
        <location evidence="1 9">Cell membrane</location>
        <topology evidence="1 9">Peripheral membrane protein</topology>
    </subcellularLocation>
</comment>
<comment type="function">
    <text evidence="9">Part of an ABC transporter complex. Responsible for energy coupling to the transport system.</text>
</comment>
<keyword evidence="12" id="KW-1185">Reference proteome</keyword>
<evidence type="ECO:0000256" key="8">
    <source>
        <dbReference type="ARBA" id="ARBA00023136"/>
    </source>
</evidence>
<dbReference type="InterPro" id="IPR015856">
    <property type="entry name" value="ABC_transpr_CbiO/EcfA_su"/>
</dbReference>
<dbReference type="InterPro" id="IPR050095">
    <property type="entry name" value="ECF_ABC_transporter_ATP-bd"/>
</dbReference>
<evidence type="ECO:0000256" key="9">
    <source>
        <dbReference type="RuleBase" id="RU364103"/>
    </source>
</evidence>
<dbReference type="GO" id="GO:0005524">
    <property type="term" value="F:ATP binding"/>
    <property type="evidence" value="ECO:0007669"/>
    <property type="project" value="UniProtKB-UniRule"/>
</dbReference>
<dbReference type="GO" id="GO:0006824">
    <property type="term" value="P:cobalt ion transport"/>
    <property type="evidence" value="ECO:0007669"/>
    <property type="project" value="InterPro"/>
</dbReference>
<keyword evidence="3 9" id="KW-0813">Transport</keyword>
<keyword evidence="7" id="KW-1278">Translocase</keyword>
<dbReference type="GO" id="GO:0042626">
    <property type="term" value="F:ATPase-coupled transmembrane transporter activity"/>
    <property type="evidence" value="ECO:0007669"/>
    <property type="project" value="TreeGrafter"/>
</dbReference>
<keyword evidence="4 9" id="KW-1003">Cell membrane</keyword>
<dbReference type="Gene3D" id="3.40.50.300">
    <property type="entry name" value="P-loop containing nucleotide triphosphate hydrolases"/>
    <property type="match status" value="1"/>
</dbReference>
<organism evidence="11 12">
    <name type="scientific">Dissulfurirhabdus thermomarina</name>
    <dbReference type="NCBI Taxonomy" id="1765737"/>
    <lineage>
        <taxon>Bacteria</taxon>
        <taxon>Deltaproteobacteria</taxon>
        <taxon>Dissulfurirhabdaceae</taxon>
        <taxon>Dissulfurirhabdus</taxon>
    </lineage>
</organism>
<dbReference type="GO" id="GO:0043190">
    <property type="term" value="C:ATP-binding cassette (ABC) transporter complex"/>
    <property type="evidence" value="ECO:0007669"/>
    <property type="project" value="TreeGrafter"/>
</dbReference>
<gene>
    <name evidence="11" type="ORF">G3N55_10080</name>
</gene>
<proteinExistence type="inferred from homology"/>
<evidence type="ECO:0000256" key="1">
    <source>
        <dbReference type="ARBA" id="ARBA00004202"/>
    </source>
</evidence>
<dbReference type="InterPro" id="IPR003593">
    <property type="entry name" value="AAA+_ATPase"/>
</dbReference>
<dbReference type="InterPro" id="IPR027417">
    <property type="entry name" value="P-loop_NTPase"/>
</dbReference>
<comment type="caution">
    <text evidence="11">The sequence shown here is derived from an EMBL/GenBank/DDBJ whole genome shotgun (WGS) entry which is preliminary data.</text>
</comment>
<evidence type="ECO:0000256" key="2">
    <source>
        <dbReference type="ARBA" id="ARBA00005417"/>
    </source>
</evidence>
<sequence length="251" mass="27273">MSHHIVAVEDLAFTFPDGTEALRGVSFRITHGEAVAVVGANGSGKSTLLAHLNGGLFPTRGRVRIGDFPITRAGLHDVRRTVGMVFQDPDDQLFMPTVYEDVAFGPLNLGCPAEEVEARVRRALEEVGAWRLRDRPPYRLSGGEKRLVSIAAVLSMDPSILVMDEPTANLDPLARRRVMELVASFHHTRIIATHDLDLALDLCPRTIVLGEGRVAADGPTEEILRDGAFLAAHHLELPLRLQGCPVCGRAG</sequence>
<keyword evidence="5 9" id="KW-0547">Nucleotide-binding</keyword>
<accession>A0A6N9TUS9</accession>
<feature type="domain" description="ABC transporter" evidence="10">
    <location>
        <begin position="6"/>
        <end position="236"/>
    </location>
</feature>
<evidence type="ECO:0000256" key="7">
    <source>
        <dbReference type="ARBA" id="ARBA00022967"/>
    </source>
</evidence>